<dbReference type="InterPro" id="IPR051150">
    <property type="entry name" value="SWT21/TCAB1_mRNA_Telomere"/>
</dbReference>
<dbReference type="OrthoDB" id="239865at2759"/>
<dbReference type="PANTHER" id="PTHR13211">
    <property type="entry name" value="TELOMERASE CAJAL BODY PROTEIN 1"/>
    <property type="match status" value="1"/>
</dbReference>
<keyword evidence="2" id="KW-1185">Reference proteome</keyword>
<dbReference type="Proteomes" id="UP000186817">
    <property type="component" value="Unassembled WGS sequence"/>
</dbReference>
<dbReference type="PANTHER" id="PTHR13211:SF0">
    <property type="entry name" value="TELOMERASE CAJAL BODY PROTEIN 1"/>
    <property type="match status" value="1"/>
</dbReference>
<evidence type="ECO:0000313" key="2">
    <source>
        <dbReference type="Proteomes" id="UP000186817"/>
    </source>
</evidence>
<sequence>MGVLVCDTSNEGEDQLFNMPKANLLRTPIGRPLTSYASAAEGGPVLDFCFFPSFNSEFPASCCFITSSQDHPIHLRDALTGSLRNTYRPFNHVDEVPVVFTFVELSGEQDTISREDRNAQLCAELLANLGLKVPTQKEAQAPSKKIVEVWG</sequence>
<proteinExistence type="predicted"/>
<reference evidence="1 2" key="1">
    <citation type="submission" date="2016-02" db="EMBL/GenBank/DDBJ databases">
        <title>Genome analysis of coral dinoflagellate symbionts highlights evolutionary adaptations to a symbiotic lifestyle.</title>
        <authorList>
            <person name="Aranda M."/>
            <person name="Li Y."/>
            <person name="Liew Y.J."/>
            <person name="Baumgarten S."/>
            <person name="Simakov O."/>
            <person name="Wilson M."/>
            <person name="Piel J."/>
            <person name="Ashoor H."/>
            <person name="Bougouffa S."/>
            <person name="Bajic V.B."/>
            <person name="Ryu T."/>
            <person name="Ravasi T."/>
            <person name="Bayer T."/>
            <person name="Micklem G."/>
            <person name="Kim H."/>
            <person name="Bhak J."/>
            <person name="Lajeunesse T.C."/>
            <person name="Voolstra C.R."/>
        </authorList>
    </citation>
    <scope>NUCLEOTIDE SEQUENCE [LARGE SCALE GENOMIC DNA]</scope>
    <source>
        <strain evidence="1 2">CCMP2467</strain>
    </source>
</reference>
<name>A0A1Q9F1Y6_SYMMI</name>
<organism evidence="1 2">
    <name type="scientific">Symbiodinium microadriaticum</name>
    <name type="common">Dinoflagellate</name>
    <name type="synonym">Zooxanthella microadriatica</name>
    <dbReference type="NCBI Taxonomy" id="2951"/>
    <lineage>
        <taxon>Eukaryota</taxon>
        <taxon>Sar</taxon>
        <taxon>Alveolata</taxon>
        <taxon>Dinophyceae</taxon>
        <taxon>Suessiales</taxon>
        <taxon>Symbiodiniaceae</taxon>
        <taxon>Symbiodinium</taxon>
    </lineage>
</organism>
<evidence type="ECO:0000313" key="1">
    <source>
        <dbReference type="EMBL" id="OLQ13714.1"/>
    </source>
</evidence>
<accession>A0A1Q9F1Y6</accession>
<gene>
    <name evidence="1" type="primary">Wrap53</name>
    <name evidence="1" type="ORF">AK812_SmicGene2206</name>
</gene>
<dbReference type="EMBL" id="LSRX01000024">
    <property type="protein sequence ID" value="OLQ13714.1"/>
    <property type="molecule type" value="Genomic_DNA"/>
</dbReference>
<dbReference type="AlphaFoldDB" id="A0A1Q9F1Y6"/>
<comment type="caution">
    <text evidence="1">The sequence shown here is derived from an EMBL/GenBank/DDBJ whole genome shotgun (WGS) entry which is preliminary data.</text>
</comment>
<protein>
    <submittedName>
        <fullName evidence="1">Telomerase Cajal body protein 1</fullName>
    </submittedName>
</protein>